<feature type="compositionally biased region" description="Polar residues" evidence="9">
    <location>
        <begin position="591"/>
        <end position="604"/>
    </location>
</feature>
<keyword evidence="3" id="KW-0808">Transferase</keyword>
<evidence type="ECO:0000256" key="4">
    <source>
        <dbReference type="ARBA" id="ARBA00022723"/>
    </source>
</evidence>
<feature type="compositionally biased region" description="Acidic residues" evidence="9">
    <location>
        <begin position="614"/>
        <end position="623"/>
    </location>
</feature>
<evidence type="ECO:0000256" key="5">
    <source>
        <dbReference type="ARBA" id="ARBA00022771"/>
    </source>
</evidence>
<reference evidence="12" key="2">
    <citation type="submission" date="2024-01" db="EMBL/GenBank/DDBJ databases">
        <title>Comparative genomics of Cryptococcus and Kwoniella reveals pathogenesis evolution and contrasting modes of karyotype evolution via chromosome fusion or intercentromeric recombination.</title>
        <authorList>
            <person name="Coelho M.A."/>
            <person name="David-Palma M."/>
            <person name="Shea T."/>
            <person name="Bowers K."/>
            <person name="Mcginley-Smith S."/>
            <person name="Mohammad A.W."/>
            <person name="Gnirke A."/>
            <person name="Yurkov A.M."/>
            <person name="Nowrousian M."/>
            <person name="Sun S."/>
            <person name="Cuomo C.A."/>
            <person name="Heitman J."/>
        </authorList>
    </citation>
    <scope>NUCLEOTIDE SEQUENCE</scope>
    <source>
        <strain evidence="12">IND107</strain>
    </source>
</reference>
<feature type="compositionally biased region" description="Low complexity" evidence="9">
    <location>
        <begin position="706"/>
        <end position="717"/>
    </location>
</feature>
<keyword evidence="7" id="KW-0862">Zinc</keyword>
<dbReference type="RefSeq" id="XP_066611247.1">
    <property type="nucleotide sequence ID" value="XM_066760486.1"/>
</dbReference>
<feature type="compositionally biased region" description="Basic and acidic residues" evidence="9">
    <location>
        <begin position="664"/>
        <end position="674"/>
    </location>
</feature>
<feature type="compositionally biased region" description="Polar residues" evidence="9">
    <location>
        <begin position="718"/>
        <end position="733"/>
    </location>
</feature>
<sequence>MDMMLRHTGTFRAPARKTDWSGFEEFLRSWIPSHTVPQLRSFASALVTYGRREPFVRSGDRKADVIQKIQEAFMALKAGMDLDAYVEARYHCEVAVGGGWDPFPRTSTTTLVPPVPPVRTHPPVQPPPPPTFGGVPRWSSGAASVNSSGPGLNGYRSTSGSASSSVAYGNTSAHASSSTSTHGPQHVLQDWKINPMWKPLRAITSMETLPDISANESHSTYRAKRTQFVLPNDVIEKLKVSRESPKTPPHYSLRLFCTSSDHYRPTSVYARHLPPSTNIPIEYPGNPEVSIDGTVLPFKEKGLRGKAGSAPPFDLDKPIDSGVTVGGRVALVPGRLMSVNIGHRGPTTGKNKNQSKRFFFQIVVAEMTTKEELLAKLDKLEPTKAEDAIEQLRRKQEEDDDIVAGTASMSLKDPLSYMRMTRPIRSSKCGHIQCFDATWWIESNAVHPQWLCPHCSKELRFDDLIVDGYVMDILKAVPDTVDDVILEPTGEWHTEDNKYGTASWLASHVKSSSATAASTPVAPSAPASCSSEIETKPSVNDMNGTSGGDGANRGVAGLKRKVVQVIDSDDERDGTPAKSSVPPAGRVAALGSSSSVNGSRTGASTPIIDLTLSDSDDETDEESGPATSSRVPPAPIQVPRTSTAAGAIVSPKRPVSAAGTHFHSLRETTSDRLRSPSASSWHGRSTTGIGDVGGRSSPLNHINGQASTSASGSAITSHLQPPSDQYPSISPSHFTDPPPQTTLESPRIAALPPSSHIFPSFPPSPASTAPAAPPPHVLPTRPFSRPGWVNPLAPSSSSEISSSTYASTTSPSDNRGSERESSGSRY</sequence>
<dbReference type="Gene3D" id="3.30.40.10">
    <property type="entry name" value="Zinc/RING finger domain, C3HC4 (zinc finger)"/>
    <property type="match status" value="1"/>
</dbReference>
<dbReference type="PROSITE" id="PS51466">
    <property type="entry name" value="PINIT"/>
    <property type="match status" value="1"/>
</dbReference>
<organism evidence="12 13">
    <name type="scientific">Cryptococcus tetragattii IND107</name>
    <dbReference type="NCBI Taxonomy" id="1296105"/>
    <lineage>
        <taxon>Eukaryota</taxon>
        <taxon>Fungi</taxon>
        <taxon>Dikarya</taxon>
        <taxon>Basidiomycota</taxon>
        <taxon>Agaricomycotina</taxon>
        <taxon>Tremellomycetes</taxon>
        <taxon>Tremellales</taxon>
        <taxon>Cryptococcaceae</taxon>
        <taxon>Cryptococcus</taxon>
        <taxon>Cryptococcus gattii species complex</taxon>
    </lineage>
</organism>
<dbReference type="InterPro" id="IPR023321">
    <property type="entry name" value="PINIT"/>
</dbReference>
<evidence type="ECO:0000259" key="10">
    <source>
        <dbReference type="PROSITE" id="PS51044"/>
    </source>
</evidence>
<dbReference type="InterPro" id="IPR013083">
    <property type="entry name" value="Znf_RING/FYVE/PHD"/>
</dbReference>
<evidence type="ECO:0000256" key="8">
    <source>
        <dbReference type="PROSITE-ProRule" id="PRU00452"/>
    </source>
</evidence>
<dbReference type="EMBL" id="ATAM02000012">
    <property type="protein sequence ID" value="KAL0241865.1"/>
    <property type="molecule type" value="Genomic_DNA"/>
</dbReference>
<dbReference type="Proteomes" id="UP000054399">
    <property type="component" value="Unassembled WGS sequence"/>
</dbReference>
<feature type="region of interest" description="Disordered" evidence="9">
    <location>
        <begin position="515"/>
        <end position="826"/>
    </location>
</feature>
<keyword evidence="6" id="KW-0833">Ubl conjugation pathway</keyword>
<feature type="compositionally biased region" description="Low complexity" evidence="9">
    <location>
        <begin position="795"/>
        <end position="812"/>
    </location>
</feature>
<evidence type="ECO:0000256" key="7">
    <source>
        <dbReference type="ARBA" id="ARBA00022833"/>
    </source>
</evidence>
<evidence type="ECO:0000256" key="2">
    <source>
        <dbReference type="ARBA" id="ARBA00005383"/>
    </source>
</evidence>
<feature type="domain" description="SP-RING-type" evidence="10">
    <location>
        <begin position="398"/>
        <end position="479"/>
    </location>
</feature>
<dbReference type="Gene3D" id="2.60.120.780">
    <property type="entry name" value="PINIT domain"/>
    <property type="match status" value="1"/>
</dbReference>
<gene>
    <name evidence="12" type="ORF">I308_106037</name>
</gene>
<feature type="region of interest" description="Disordered" evidence="9">
    <location>
        <begin position="123"/>
        <end position="185"/>
    </location>
</feature>
<feature type="compositionally biased region" description="Polar residues" evidence="9">
    <location>
        <begin position="676"/>
        <end position="688"/>
    </location>
</feature>
<evidence type="ECO:0008006" key="14">
    <source>
        <dbReference type="Google" id="ProtNLM"/>
    </source>
</evidence>
<evidence type="ECO:0000256" key="9">
    <source>
        <dbReference type="SAM" id="MobiDB-lite"/>
    </source>
</evidence>
<evidence type="ECO:0000313" key="13">
    <source>
        <dbReference type="Proteomes" id="UP000054399"/>
    </source>
</evidence>
<feature type="compositionally biased region" description="Pro residues" evidence="9">
    <location>
        <begin position="760"/>
        <end position="777"/>
    </location>
</feature>
<accession>A0ABR3BJ96</accession>
<feature type="compositionally biased region" description="Low complexity" evidence="9">
    <location>
        <begin position="515"/>
        <end position="531"/>
    </location>
</feature>
<feature type="compositionally biased region" description="Polar residues" evidence="9">
    <location>
        <begin position="141"/>
        <end position="150"/>
    </location>
</feature>
<dbReference type="PANTHER" id="PTHR10782">
    <property type="entry name" value="ZINC FINGER MIZ DOMAIN-CONTAINING PROTEIN"/>
    <property type="match status" value="1"/>
</dbReference>
<feature type="domain" description="PINIT" evidence="11">
    <location>
        <begin position="177"/>
        <end position="368"/>
    </location>
</feature>
<comment type="caution">
    <text evidence="12">The sequence shown here is derived from an EMBL/GenBank/DDBJ whole genome shotgun (WGS) entry which is preliminary data.</text>
</comment>
<keyword evidence="4" id="KW-0479">Metal-binding</keyword>
<dbReference type="GeneID" id="91992892"/>
<evidence type="ECO:0000313" key="12">
    <source>
        <dbReference type="EMBL" id="KAL0241865.1"/>
    </source>
</evidence>
<feature type="compositionally biased region" description="Low complexity" evidence="9">
    <location>
        <begin position="157"/>
        <end position="182"/>
    </location>
</feature>
<proteinExistence type="inferred from homology"/>
<dbReference type="InterPro" id="IPR038654">
    <property type="entry name" value="PINIT_sf"/>
</dbReference>
<evidence type="ECO:0000256" key="6">
    <source>
        <dbReference type="ARBA" id="ARBA00022786"/>
    </source>
</evidence>
<dbReference type="PROSITE" id="PS51044">
    <property type="entry name" value="ZF_SP_RING"/>
    <property type="match status" value="1"/>
</dbReference>
<feature type="compositionally biased region" description="Basic and acidic residues" evidence="9">
    <location>
        <begin position="815"/>
        <end position="826"/>
    </location>
</feature>
<name>A0ABR3BJ96_9TREE</name>
<reference evidence="12" key="1">
    <citation type="submission" date="2015-01" db="EMBL/GenBank/DDBJ databases">
        <authorList>
            <consortium name="The Broad Institute Genomics Platform"/>
            <person name="Cuomo C."/>
            <person name="Litvintseva A."/>
            <person name="Chen Y."/>
            <person name="Heitman J."/>
            <person name="Sun S."/>
            <person name="Springer D."/>
            <person name="Dromer F."/>
            <person name="Young S."/>
            <person name="Zeng Q."/>
            <person name="Gargeya S."/>
            <person name="Abouelleil A."/>
            <person name="Alvarado L."/>
            <person name="Chapman S.B."/>
            <person name="Gainer-Dewar J."/>
            <person name="Goldberg J."/>
            <person name="Griggs A."/>
            <person name="Gujja S."/>
            <person name="Hansen M."/>
            <person name="Howarth C."/>
            <person name="Imamovic A."/>
            <person name="Larimer J."/>
            <person name="Murphy C."/>
            <person name="Naylor J."/>
            <person name="Pearson M."/>
            <person name="Priest M."/>
            <person name="Roberts A."/>
            <person name="Saif S."/>
            <person name="Shea T."/>
            <person name="Sykes S."/>
            <person name="Wortman J."/>
            <person name="Nusbaum C."/>
            <person name="Birren B."/>
        </authorList>
    </citation>
    <scope>NUCLEOTIDE SEQUENCE</scope>
    <source>
        <strain evidence="12">IND107</strain>
    </source>
</reference>
<comment type="similarity">
    <text evidence="2">Belongs to the PIAS family.</text>
</comment>
<comment type="pathway">
    <text evidence="1">Protein modification; protein sumoylation.</text>
</comment>
<dbReference type="PANTHER" id="PTHR10782:SF4">
    <property type="entry name" value="TONALLI, ISOFORM E"/>
    <property type="match status" value="1"/>
</dbReference>
<dbReference type="Pfam" id="PF02891">
    <property type="entry name" value="zf-MIZ"/>
    <property type="match status" value="1"/>
</dbReference>
<dbReference type="Pfam" id="PF14324">
    <property type="entry name" value="PINIT"/>
    <property type="match status" value="1"/>
</dbReference>
<evidence type="ECO:0000256" key="1">
    <source>
        <dbReference type="ARBA" id="ARBA00004718"/>
    </source>
</evidence>
<keyword evidence="13" id="KW-1185">Reference proteome</keyword>
<protein>
    <recommendedName>
        <fullName evidence="14">SP-RING-type domain-containing protein</fullName>
    </recommendedName>
</protein>
<evidence type="ECO:0000256" key="3">
    <source>
        <dbReference type="ARBA" id="ARBA00022679"/>
    </source>
</evidence>
<dbReference type="InterPro" id="IPR004181">
    <property type="entry name" value="Znf_MIZ"/>
</dbReference>
<evidence type="ECO:0000259" key="11">
    <source>
        <dbReference type="PROSITE" id="PS51466"/>
    </source>
</evidence>
<keyword evidence="5 8" id="KW-0863">Zinc-finger</keyword>